<dbReference type="EMBL" id="CAJNOQ010010436">
    <property type="protein sequence ID" value="CAF1251852.1"/>
    <property type="molecule type" value="Genomic_DNA"/>
</dbReference>
<gene>
    <name evidence="2" type="ORF">GPM918_LOCUS26172</name>
    <name evidence="1" type="ORF">OVA965_LOCUS12299</name>
    <name evidence="4" type="ORF">SRO942_LOCUS26275</name>
    <name evidence="3" type="ORF">TMI583_LOCUS12306</name>
</gene>
<proteinExistence type="predicted"/>
<feature type="non-terminal residue" evidence="2">
    <location>
        <position position="1"/>
    </location>
</feature>
<comment type="caution">
    <text evidence="2">The sequence shown here is derived from an EMBL/GenBank/DDBJ whole genome shotgun (WGS) entry which is preliminary data.</text>
</comment>
<name>A0A815A4U9_9BILA</name>
<evidence type="ECO:0000313" key="1">
    <source>
        <dbReference type="EMBL" id="CAF0954200.1"/>
    </source>
</evidence>
<protein>
    <submittedName>
        <fullName evidence="2">Uncharacterized protein</fullName>
    </submittedName>
</protein>
<evidence type="ECO:0000313" key="2">
    <source>
        <dbReference type="EMBL" id="CAF1251852.1"/>
    </source>
</evidence>
<evidence type="ECO:0000313" key="4">
    <source>
        <dbReference type="EMBL" id="CAF4021720.1"/>
    </source>
</evidence>
<dbReference type="EMBL" id="CAJNOK010004916">
    <property type="protein sequence ID" value="CAF0954200.1"/>
    <property type="molecule type" value="Genomic_DNA"/>
</dbReference>
<evidence type="ECO:0000313" key="3">
    <source>
        <dbReference type="EMBL" id="CAF3727797.1"/>
    </source>
</evidence>
<reference evidence="2" key="1">
    <citation type="submission" date="2021-02" db="EMBL/GenBank/DDBJ databases">
        <authorList>
            <person name="Nowell W R."/>
        </authorList>
    </citation>
    <scope>NUCLEOTIDE SEQUENCE</scope>
</reference>
<organism evidence="2 5">
    <name type="scientific">Didymodactylos carnosus</name>
    <dbReference type="NCBI Taxonomy" id="1234261"/>
    <lineage>
        <taxon>Eukaryota</taxon>
        <taxon>Metazoa</taxon>
        <taxon>Spiralia</taxon>
        <taxon>Gnathifera</taxon>
        <taxon>Rotifera</taxon>
        <taxon>Eurotatoria</taxon>
        <taxon>Bdelloidea</taxon>
        <taxon>Philodinida</taxon>
        <taxon>Philodinidae</taxon>
        <taxon>Didymodactylos</taxon>
    </lineage>
</organism>
<dbReference type="EMBL" id="CAJOBA010004922">
    <property type="protein sequence ID" value="CAF3727797.1"/>
    <property type="molecule type" value="Genomic_DNA"/>
</dbReference>
<dbReference type="AlphaFoldDB" id="A0A815A4U9"/>
<dbReference type="Proteomes" id="UP000663829">
    <property type="component" value="Unassembled WGS sequence"/>
</dbReference>
<keyword evidence="5" id="KW-1185">Reference proteome</keyword>
<sequence>DRAAAKQYQTELANKRQTVSSTFQTQTSPYFTLPPTKKTTTTATSIFQNRIPFENLTNIVPVLSSSTAQTPRIILIPPSSSSTSQQLSYSFILRSFNPPSIYL</sequence>
<dbReference type="Proteomes" id="UP000677228">
    <property type="component" value="Unassembled WGS sequence"/>
</dbReference>
<evidence type="ECO:0000313" key="5">
    <source>
        <dbReference type="Proteomes" id="UP000663829"/>
    </source>
</evidence>
<dbReference type="Proteomes" id="UP000682733">
    <property type="component" value="Unassembled WGS sequence"/>
</dbReference>
<dbReference type="EMBL" id="CAJOBC010014862">
    <property type="protein sequence ID" value="CAF4021720.1"/>
    <property type="molecule type" value="Genomic_DNA"/>
</dbReference>
<accession>A0A815A4U9</accession>
<dbReference type="Proteomes" id="UP000681722">
    <property type="component" value="Unassembled WGS sequence"/>
</dbReference>